<feature type="signal peptide" evidence="2">
    <location>
        <begin position="1"/>
        <end position="20"/>
    </location>
</feature>
<reference evidence="4 5" key="3">
    <citation type="submission" date="2019-03" db="EMBL/GenBank/DDBJ databases">
        <title>Genomic Encyclopedia of Type Strains, Phase IV (KMG-IV): sequencing the most valuable type-strain genomes for metagenomic binning, comparative biology and taxonomic classification.</title>
        <authorList>
            <person name="Goeker M."/>
        </authorList>
    </citation>
    <scope>NUCLEOTIDE SEQUENCE [LARGE SCALE GENOMIC DNA]</scope>
    <source>
        <strain evidence="4 5">DSM 103236</strain>
    </source>
</reference>
<feature type="chain" id="PRO_5020201668" evidence="2">
    <location>
        <begin position="21"/>
        <end position="59"/>
    </location>
</feature>
<evidence type="ECO:0000313" key="3">
    <source>
        <dbReference type="EMBL" id="GGE58900.1"/>
    </source>
</evidence>
<evidence type="ECO:0000313" key="6">
    <source>
        <dbReference type="Proteomes" id="UP000622648"/>
    </source>
</evidence>
<feature type="region of interest" description="Disordered" evidence="1">
    <location>
        <begin position="20"/>
        <end position="59"/>
    </location>
</feature>
<reference evidence="6" key="2">
    <citation type="journal article" date="2019" name="Int. J. Syst. Evol. Microbiol.">
        <title>The Global Catalogue of Microorganisms (GCM) 10K type strain sequencing project: providing services to taxonomists for standard genome sequencing and annotation.</title>
        <authorList>
            <consortium name="The Broad Institute Genomics Platform"/>
            <consortium name="The Broad Institute Genome Sequencing Center for Infectious Disease"/>
            <person name="Wu L."/>
            <person name="Ma J."/>
        </authorList>
    </citation>
    <scope>NUCLEOTIDE SEQUENCE [LARGE SCALE GENOMIC DNA]</scope>
    <source>
        <strain evidence="6">CGMCC 1.15644</strain>
    </source>
</reference>
<evidence type="ECO:0000313" key="5">
    <source>
        <dbReference type="Proteomes" id="UP000295684"/>
    </source>
</evidence>
<evidence type="ECO:0000313" key="4">
    <source>
        <dbReference type="EMBL" id="TCO27103.1"/>
    </source>
</evidence>
<evidence type="ECO:0000256" key="1">
    <source>
        <dbReference type="SAM" id="MobiDB-lite"/>
    </source>
</evidence>
<reference evidence="3" key="4">
    <citation type="submission" date="2024-05" db="EMBL/GenBank/DDBJ databases">
        <authorList>
            <person name="Sun Q."/>
            <person name="Zhou Y."/>
        </authorList>
    </citation>
    <scope>NUCLEOTIDE SEQUENCE</scope>
    <source>
        <strain evidence="3">CGMCC 1.15644</strain>
    </source>
</reference>
<organism evidence="4 5">
    <name type="scientific">Pedobacter psychrotolerans</name>
    <dbReference type="NCBI Taxonomy" id="1843235"/>
    <lineage>
        <taxon>Bacteria</taxon>
        <taxon>Pseudomonadati</taxon>
        <taxon>Bacteroidota</taxon>
        <taxon>Sphingobacteriia</taxon>
        <taxon>Sphingobacteriales</taxon>
        <taxon>Sphingobacteriaceae</taxon>
        <taxon>Pedobacter</taxon>
    </lineage>
</organism>
<feature type="compositionally biased region" description="Low complexity" evidence="1">
    <location>
        <begin position="20"/>
        <end position="34"/>
    </location>
</feature>
<name>A0A4R2HJA6_9SPHI</name>
<sequence length="59" mass="6037">MFLPYFIALFLGFVSPSNTSCTGGTSTTVNVTNSEDGDPGDQPPGDDTGGEGGQIKIPK</sequence>
<dbReference type="Proteomes" id="UP000295684">
    <property type="component" value="Unassembled WGS sequence"/>
</dbReference>
<dbReference type="Proteomes" id="UP000622648">
    <property type="component" value="Unassembled WGS sequence"/>
</dbReference>
<keyword evidence="2" id="KW-0732">Signal</keyword>
<evidence type="ECO:0000256" key="2">
    <source>
        <dbReference type="SAM" id="SignalP"/>
    </source>
</evidence>
<dbReference type="AlphaFoldDB" id="A0A4R2HJA6"/>
<reference evidence="3" key="1">
    <citation type="journal article" date="2014" name="Int. J. Syst. Evol. Microbiol.">
        <title>Complete genome of a new Firmicutes species belonging to the dominant human colonic microbiota ('Ruminococcus bicirculans') reveals two chromosomes and a selective capacity to utilize plant glucans.</title>
        <authorList>
            <consortium name="NISC Comparative Sequencing Program"/>
            <person name="Wegmann U."/>
            <person name="Louis P."/>
            <person name="Goesmann A."/>
            <person name="Henrissat B."/>
            <person name="Duncan S.H."/>
            <person name="Flint H.J."/>
        </authorList>
    </citation>
    <scope>NUCLEOTIDE SEQUENCE</scope>
    <source>
        <strain evidence="3">CGMCC 1.15644</strain>
    </source>
</reference>
<protein>
    <submittedName>
        <fullName evidence="4">Uncharacterized protein</fullName>
    </submittedName>
</protein>
<dbReference type="EMBL" id="SLWO01000003">
    <property type="protein sequence ID" value="TCO27103.1"/>
    <property type="molecule type" value="Genomic_DNA"/>
</dbReference>
<dbReference type="EMBL" id="BMJO01000004">
    <property type="protein sequence ID" value="GGE58900.1"/>
    <property type="molecule type" value="Genomic_DNA"/>
</dbReference>
<gene>
    <name evidence="4" type="ORF">EV200_103437</name>
    <name evidence="3" type="ORF">GCM10011413_26750</name>
</gene>
<proteinExistence type="predicted"/>
<accession>A0A4R2HJA6</accession>
<comment type="caution">
    <text evidence="4">The sequence shown here is derived from an EMBL/GenBank/DDBJ whole genome shotgun (WGS) entry which is preliminary data.</text>
</comment>
<dbReference type="RefSeq" id="WP_132531589.1">
    <property type="nucleotide sequence ID" value="NZ_BMJO01000004.1"/>
</dbReference>
<keyword evidence="6" id="KW-1185">Reference proteome</keyword>